<evidence type="ECO:0000256" key="2">
    <source>
        <dbReference type="ARBA" id="ARBA00005335"/>
    </source>
</evidence>
<evidence type="ECO:0000256" key="1">
    <source>
        <dbReference type="ARBA" id="ARBA00004141"/>
    </source>
</evidence>
<dbReference type="PANTHER" id="PTHR13180">
    <property type="entry name" value="SMALL MEMBRANE PROTEIN-RELATED"/>
    <property type="match status" value="1"/>
</dbReference>
<protein>
    <submittedName>
        <fullName evidence="7">UPF0220 protein</fullName>
    </submittedName>
</protein>
<evidence type="ECO:0000256" key="3">
    <source>
        <dbReference type="ARBA" id="ARBA00022692"/>
    </source>
</evidence>
<dbReference type="Pfam" id="PF05255">
    <property type="entry name" value="UPF0220"/>
    <property type="match status" value="1"/>
</dbReference>
<evidence type="ECO:0000256" key="6">
    <source>
        <dbReference type="SAM" id="Phobius"/>
    </source>
</evidence>
<organism evidence="7 8">
    <name type="scientific">Smittium culicis</name>
    <dbReference type="NCBI Taxonomy" id="133412"/>
    <lineage>
        <taxon>Eukaryota</taxon>
        <taxon>Fungi</taxon>
        <taxon>Fungi incertae sedis</taxon>
        <taxon>Zoopagomycota</taxon>
        <taxon>Kickxellomycotina</taxon>
        <taxon>Harpellomycetes</taxon>
        <taxon>Harpellales</taxon>
        <taxon>Legeriomycetaceae</taxon>
        <taxon>Smittium</taxon>
    </lineage>
</organism>
<sequence>MSGSVFIWNCRLPFMSSSFREQFSKYATYASGLLFGIGWWLFIDGIVVAKHTENLQVSLGFEDWIPGLIATFGMIIINSIDLSSISEDSGFEYGGSRLASRVKLLLFIGMALIAGGVAGSFAILVIKYLSSGEAAKNAIYTGITGVAQTILILTSQSGDSVSSTPTIKSPSLKLSSSLLRASKSSLATAVADSAAGGPDLGPDAAGISRCADSCERFICGILAAAPENSR</sequence>
<evidence type="ECO:0000256" key="4">
    <source>
        <dbReference type="ARBA" id="ARBA00022989"/>
    </source>
</evidence>
<evidence type="ECO:0000313" key="8">
    <source>
        <dbReference type="Proteomes" id="UP000187283"/>
    </source>
</evidence>
<accession>A0A1R1X8W7</accession>
<keyword evidence="4 6" id="KW-1133">Transmembrane helix</keyword>
<dbReference type="GO" id="GO:0016020">
    <property type="term" value="C:membrane"/>
    <property type="evidence" value="ECO:0007669"/>
    <property type="project" value="UniProtKB-SubCell"/>
</dbReference>
<proteinExistence type="inferred from homology"/>
<feature type="transmembrane region" description="Helical" evidence="6">
    <location>
        <begin position="64"/>
        <end position="83"/>
    </location>
</feature>
<name>A0A1R1X8W7_9FUNG</name>
<reference evidence="7 8" key="1">
    <citation type="submission" date="2017-01" db="EMBL/GenBank/DDBJ databases">
        <authorList>
            <person name="Mah S.A."/>
            <person name="Swanson W.J."/>
            <person name="Moy G.W."/>
            <person name="Vacquier V.D."/>
        </authorList>
    </citation>
    <scope>NUCLEOTIDE SEQUENCE [LARGE SCALE GENOMIC DNA]</scope>
    <source>
        <strain evidence="7 8">GSMNP</strain>
    </source>
</reference>
<feature type="transmembrane region" description="Helical" evidence="6">
    <location>
        <begin position="26"/>
        <end position="49"/>
    </location>
</feature>
<gene>
    <name evidence="7" type="ORF">AYI70_g9949</name>
</gene>
<keyword evidence="3 6" id="KW-0812">Transmembrane</keyword>
<dbReference type="InterPro" id="IPR007919">
    <property type="entry name" value="UPF0220"/>
</dbReference>
<comment type="subcellular location">
    <subcellularLocation>
        <location evidence="1">Membrane</location>
        <topology evidence="1">Multi-pass membrane protein</topology>
    </subcellularLocation>
</comment>
<dbReference type="Proteomes" id="UP000187283">
    <property type="component" value="Unassembled WGS sequence"/>
</dbReference>
<comment type="caution">
    <text evidence="7">The sequence shown here is derived from an EMBL/GenBank/DDBJ whole genome shotgun (WGS) entry which is preliminary data.</text>
</comment>
<dbReference type="OrthoDB" id="268928at2759"/>
<comment type="similarity">
    <text evidence="2">Belongs to the UPF0220 family.</text>
</comment>
<evidence type="ECO:0000256" key="5">
    <source>
        <dbReference type="ARBA" id="ARBA00023136"/>
    </source>
</evidence>
<dbReference type="EMBL" id="LSSN01004721">
    <property type="protein sequence ID" value="OMJ11049.1"/>
    <property type="molecule type" value="Genomic_DNA"/>
</dbReference>
<evidence type="ECO:0000313" key="7">
    <source>
        <dbReference type="EMBL" id="OMJ11049.1"/>
    </source>
</evidence>
<keyword evidence="5 6" id="KW-0472">Membrane</keyword>
<dbReference type="AlphaFoldDB" id="A0A1R1X8W7"/>
<feature type="transmembrane region" description="Helical" evidence="6">
    <location>
        <begin position="104"/>
        <end position="126"/>
    </location>
</feature>
<keyword evidence="8" id="KW-1185">Reference proteome</keyword>